<dbReference type="InterPro" id="IPR014862">
    <property type="entry name" value="TrwC"/>
</dbReference>
<dbReference type="InterPro" id="IPR014059">
    <property type="entry name" value="TraI/TrwC_relax"/>
</dbReference>
<evidence type="ECO:0000259" key="2">
    <source>
        <dbReference type="SMART" id="SM00382"/>
    </source>
</evidence>
<dbReference type="NCBIfam" id="NF041492">
    <property type="entry name" value="MobF"/>
    <property type="match status" value="1"/>
</dbReference>
<dbReference type="Pfam" id="PF08751">
    <property type="entry name" value="TrwC"/>
    <property type="match status" value="1"/>
</dbReference>
<protein>
    <submittedName>
        <fullName evidence="3">Multifunctional conjugation protein TraI</fullName>
    </submittedName>
</protein>
<feature type="domain" description="AAA+ ATPase" evidence="2">
    <location>
        <begin position="443"/>
        <end position="679"/>
    </location>
</feature>
<evidence type="ECO:0000313" key="3">
    <source>
        <dbReference type="EMBL" id="TWT43477.1"/>
    </source>
</evidence>
<proteinExistence type="predicted"/>
<sequence>MLNATQATSIAGAQQYFRTTLSQGDYYLGAEVNGSWHGEAATKLGLKPDTPVTDEQFTALLEGRCPFTGKRLVQRLRKDRRPGVDLTFSVPKSVSLAWAINADERILAALREAVAETITRDVEPLVCRRVRAGDKAATNDRRATGNLIYADFLHKTSRPVDGVVDPHLHIHAFVPNLTFDDGRWYAADLEEVMRQLPALQAKFDARLAGKLKHDLGYAVTATQFRQSRRLKRGWELAGVERSTIEKFSTRTAQIEAYAEEHGVDSAAKKGELGAKTRQKKAPGVGVDRLRERWLDRLTPAEQAAFGALAKRAKGTGSREEGEALRAQEAVRFSLEHHLYRNSTVERHQVIGTALEQGLTLSPEAIEAALASEEGVIDGVQDIRGADRHYVTTTEVLEAERAMIAFARDSRGTRLPIGRTEHVFQREWLNEQQKQAVLHVLASKDTVTAVTGGAGTGKSSLMEEAAEAIRGNRKEVFVFAPSTGAREVLQEKGFVDAQTVEHLLKNDKLHPELKEQVLWIDEAGLLDVRAMNGVFAIAKAQNARVVLSGDTRQHASPRRGEAMRLLETEAGLNIARVEKIQRQQGRYKRAVELISRGHEVVDPKSGLTGMIAGFDLLDRLGNIQEIDGENRHEALAEAYMEASRRGKSTLVVAPTHAEGHKATAEIRDRLRAAGAIGREETDVVQLRSLNLTEAEKSLPSSYEPMPGAPGLIVQFHQNVAGGYTRGARYRVQYDEQNLPFLAPITGGPAKPIPYNVTDRFEVYSQTTLGLARGDRVRFSLGGKAGKRRISNGRLDEVRGFDKAGNLRLKSGMTVPHDYGHLDLGYVVTSHASQGKDRDVAIAAIGKESLPAVNAKQFYVTASRGREDLTLFVDDKAAVRRAIQNAGEQLSATQLTATQRAAAERVRVDRTRRALIERVRDWWRAAFPKSATAMAAPTPERQPPLGPAPGLSRSQPR</sequence>
<dbReference type="NCBIfam" id="TIGR02686">
    <property type="entry name" value="relax_trwC"/>
    <property type="match status" value="1"/>
</dbReference>
<dbReference type="SUPFAM" id="SSF55464">
    <property type="entry name" value="Origin of replication-binding domain, RBD-like"/>
    <property type="match status" value="1"/>
</dbReference>
<dbReference type="SMART" id="SM00382">
    <property type="entry name" value="AAA"/>
    <property type="match status" value="1"/>
</dbReference>
<dbReference type="Pfam" id="PF13604">
    <property type="entry name" value="AAA_30"/>
    <property type="match status" value="1"/>
</dbReference>
<name>A0A5C5VZF1_9BACT</name>
<keyword evidence="4" id="KW-1185">Reference proteome</keyword>
<comment type="caution">
    <text evidence="3">The sequence shown here is derived from an EMBL/GenBank/DDBJ whole genome shotgun (WGS) entry which is preliminary data.</text>
</comment>
<evidence type="ECO:0000313" key="4">
    <source>
        <dbReference type="Proteomes" id="UP000318995"/>
    </source>
</evidence>
<gene>
    <name evidence="3" type="primary">traI_3</name>
    <name evidence="3" type="ORF">Pla111_24280</name>
</gene>
<dbReference type="OrthoDB" id="1826980at2"/>
<dbReference type="EMBL" id="SJPH01000004">
    <property type="protein sequence ID" value="TWT43477.1"/>
    <property type="molecule type" value="Genomic_DNA"/>
</dbReference>
<reference evidence="3 4" key="1">
    <citation type="submission" date="2019-02" db="EMBL/GenBank/DDBJ databases">
        <title>Deep-cultivation of Planctomycetes and their phenomic and genomic characterization uncovers novel biology.</title>
        <authorList>
            <person name="Wiegand S."/>
            <person name="Jogler M."/>
            <person name="Boedeker C."/>
            <person name="Pinto D."/>
            <person name="Vollmers J."/>
            <person name="Rivas-Marin E."/>
            <person name="Kohn T."/>
            <person name="Peeters S.H."/>
            <person name="Heuer A."/>
            <person name="Rast P."/>
            <person name="Oberbeckmann S."/>
            <person name="Bunk B."/>
            <person name="Jeske O."/>
            <person name="Meyerdierks A."/>
            <person name="Storesund J.E."/>
            <person name="Kallscheuer N."/>
            <person name="Luecker S."/>
            <person name="Lage O.M."/>
            <person name="Pohl T."/>
            <person name="Merkel B.J."/>
            <person name="Hornburger P."/>
            <person name="Mueller R.-W."/>
            <person name="Bruemmer F."/>
            <person name="Labrenz M."/>
            <person name="Spormann A.M."/>
            <person name="Op Den Camp H."/>
            <person name="Overmann J."/>
            <person name="Amann R."/>
            <person name="Jetten M.S.M."/>
            <person name="Mascher T."/>
            <person name="Medema M.H."/>
            <person name="Devos D.P."/>
            <person name="Kaster A.-K."/>
            <person name="Ovreas L."/>
            <person name="Rohde M."/>
            <person name="Galperin M.Y."/>
            <person name="Jogler C."/>
        </authorList>
    </citation>
    <scope>NUCLEOTIDE SEQUENCE [LARGE SCALE GENOMIC DNA]</scope>
    <source>
        <strain evidence="3 4">Pla111</strain>
    </source>
</reference>
<dbReference type="SUPFAM" id="SSF52540">
    <property type="entry name" value="P-loop containing nucleoside triphosphate hydrolases"/>
    <property type="match status" value="2"/>
</dbReference>
<dbReference type="InterPro" id="IPR027417">
    <property type="entry name" value="P-loop_NTPase"/>
</dbReference>
<evidence type="ECO:0000256" key="1">
    <source>
        <dbReference type="SAM" id="MobiDB-lite"/>
    </source>
</evidence>
<dbReference type="Proteomes" id="UP000318995">
    <property type="component" value="Unassembled WGS sequence"/>
</dbReference>
<accession>A0A5C5VZF1</accession>
<dbReference type="Gene3D" id="3.40.50.300">
    <property type="entry name" value="P-loop containing nucleotide triphosphate hydrolases"/>
    <property type="match status" value="2"/>
</dbReference>
<feature type="region of interest" description="Disordered" evidence="1">
    <location>
        <begin position="930"/>
        <end position="955"/>
    </location>
</feature>
<dbReference type="InterPro" id="IPR003593">
    <property type="entry name" value="AAA+_ATPase"/>
</dbReference>
<organism evidence="3 4">
    <name type="scientific">Botrimarina hoheduenensis</name>
    <dbReference type="NCBI Taxonomy" id="2528000"/>
    <lineage>
        <taxon>Bacteria</taxon>
        <taxon>Pseudomonadati</taxon>
        <taxon>Planctomycetota</taxon>
        <taxon>Planctomycetia</taxon>
        <taxon>Pirellulales</taxon>
        <taxon>Lacipirellulaceae</taxon>
        <taxon>Botrimarina</taxon>
    </lineage>
</organism>
<dbReference type="RefSeq" id="WP_146574615.1">
    <property type="nucleotide sequence ID" value="NZ_SJPH01000004.1"/>
</dbReference>
<dbReference type="AlphaFoldDB" id="A0A5C5VZF1"/>